<evidence type="ECO:0000259" key="1">
    <source>
        <dbReference type="Pfam" id="PF01738"/>
    </source>
</evidence>
<dbReference type="EC" id="3.1.1.45" evidence="2"/>
<dbReference type="Proteomes" id="UP000001494">
    <property type="component" value="Chromosome"/>
</dbReference>
<dbReference type="Pfam" id="PF01738">
    <property type="entry name" value="DLH"/>
    <property type="match status" value="1"/>
</dbReference>
<reference evidence="2 3" key="1">
    <citation type="journal article" date="2011" name="J. Bacteriol.">
        <title>Genome sequence of the ethanol-producing Zymomonas mobilis subsp. mobilis lectotype strain ATCC 10988.</title>
        <authorList>
            <person name="Pappas K.M."/>
            <person name="Kouvelis V.N."/>
            <person name="Saunders E."/>
            <person name="Brettin T.S."/>
            <person name="Bruce D."/>
            <person name="Detter C."/>
            <person name="Balakireva M."/>
            <person name="Han C.S."/>
            <person name="Savvakis G."/>
            <person name="Kyrpides N.C."/>
            <person name="Typas M.A."/>
        </authorList>
    </citation>
    <scope>NUCLEOTIDE SEQUENCE [LARGE SCALE GENOMIC DNA]</scope>
    <source>
        <strain evidence="3">ATCC 10988 / DSM 424 / CCUG 17860 / LMG 404 / NCIMB 8938 / NRRL B-806 / ZM1</strain>
    </source>
</reference>
<feature type="domain" description="Dienelactone hydrolase" evidence="1">
    <location>
        <begin position="18"/>
        <end position="231"/>
    </location>
</feature>
<dbReference type="OrthoDB" id="9771666at2"/>
<dbReference type="PANTHER" id="PTHR46623">
    <property type="entry name" value="CARBOXYMETHYLENEBUTENOLIDASE-RELATED"/>
    <property type="match status" value="1"/>
</dbReference>
<evidence type="ECO:0000313" key="3">
    <source>
        <dbReference type="Proteomes" id="UP000001494"/>
    </source>
</evidence>
<dbReference type="RefSeq" id="WP_014500924.1">
    <property type="nucleotide sequence ID" value="NC_017262.1"/>
</dbReference>
<proteinExistence type="predicted"/>
<dbReference type="InterPro" id="IPR002925">
    <property type="entry name" value="Dienelactn_hydro"/>
</dbReference>
<dbReference type="AlphaFoldDB" id="A0A0H3FZF0"/>
<dbReference type="EMBL" id="CP002850">
    <property type="protein sequence ID" value="AEH63032.1"/>
    <property type="molecule type" value="Genomic_DNA"/>
</dbReference>
<name>A0A0H3FZF0_ZYMMA</name>
<dbReference type="HOGENOM" id="CLU_054590_7_3_5"/>
<dbReference type="SUPFAM" id="SSF53474">
    <property type="entry name" value="alpha/beta-Hydrolases"/>
    <property type="match status" value="1"/>
</dbReference>
<accession>A0A0H3FZF0</accession>
<organism evidence="2 3">
    <name type="scientific">Zymomonas mobilis subsp. mobilis (strain ATCC 10988 / DSM 424 / LMG 404 / NCIMB 8938 / NRRL B-806 / ZM1)</name>
    <dbReference type="NCBI Taxonomy" id="555217"/>
    <lineage>
        <taxon>Bacteria</taxon>
        <taxon>Pseudomonadati</taxon>
        <taxon>Pseudomonadota</taxon>
        <taxon>Alphaproteobacteria</taxon>
        <taxon>Sphingomonadales</taxon>
        <taxon>Zymomonadaceae</taxon>
        <taxon>Zymomonas</taxon>
    </lineage>
</organism>
<dbReference type="eggNOG" id="COG0412">
    <property type="taxonomic scope" value="Bacteria"/>
</dbReference>
<keyword evidence="2" id="KW-0378">Hydrolase</keyword>
<protein>
    <submittedName>
        <fullName evidence="2">Carboxymethylenebutenolidase</fullName>
        <ecNumber evidence="2">3.1.1.45</ecNumber>
    </submittedName>
</protein>
<dbReference type="KEGG" id="zmm:Zmob_1203"/>
<dbReference type="GO" id="GO:0008806">
    <property type="term" value="F:carboxymethylenebutenolidase activity"/>
    <property type="evidence" value="ECO:0007669"/>
    <property type="project" value="UniProtKB-EC"/>
</dbReference>
<dbReference type="Gene3D" id="3.40.50.1820">
    <property type="entry name" value="alpha/beta hydrolase"/>
    <property type="match status" value="1"/>
</dbReference>
<gene>
    <name evidence="2" type="ordered locus">Zmob_1203</name>
</gene>
<dbReference type="InterPro" id="IPR051049">
    <property type="entry name" value="Dienelactone_hydrolase-like"/>
</dbReference>
<dbReference type="PANTHER" id="PTHR46623:SF6">
    <property type="entry name" value="ALPHA_BETA-HYDROLASES SUPERFAMILY PROTEIN"/>
    <property type="match status" value="1"/>
</dbReference>
<evidence type="ECO:0000313" key="2">
    <source>
        <dbReference type="EMBL" id="AEH63032.1"/>
    </source>
</evidence>
<sequence>MILGQKIAIPSVDKCHQIPAYYALPDHKPKGVIVVIPEIFGLNSGIRWRVDRWAKAGYFAIAADLFWKIAPEVELDPDLPEEMQQAMLYYQKLENEAALATVEAAIQYARSKQPDCKIATVGYCLGGFLSFILAARKKVDAAVCYYAVDIDQHLSEIKADHPPLLLHFGDHDNFVSEQAIKTIRSAFAEQKQALLYVYPEAGHGFATEKGKRRAEKSAELADQRSLDFIERNL</sequence>
<dbReference type="InterPro" id="IPR029058">
    <property type="entry name" value="AB_hydrolase_fold"/>
</dbReference>